<reference evidence="4 5" key="1">
    <citation type="journal article" date="2014" name="Int. J. Syst. Evol. Microbiol.">
        <title>Description of Galbitalea soli gen. nov., sp. nov., and Frondihabitans sucicola sp. nov.</title>
        <authorList>
            <person name="Kim S.J."/>
            <person name="Lim J.M."/>
            <person name="Ahn J.H."/>
            <person name="Weon H.Y."/>
            <person name="Hamada M."/>
            <person name="Suzuki K."/>
            <person name="Ahn T.Y."/>
            <person name="Kwon S.W."/>
        </authorList>
    </citation>
    <scope>NUCLEOTIDE SEQUENCE [LARGE SCALE GENOMIC DNA]</scope>
    <source>
        <strain evidence="4 5">NBRC 108727</strain>
    </source>
</reference>
<dbReference type="PROSITE" id="PS50977">
    <property type="entry name" value="HTH_TETR_2"/>
    <property type="match status" value="1"/>
</dbReference>
<dbReference type="Gene3D" id="1.10.357.10">
    <property type="entry name" value="Tetracycline Repressor, domain 2"/>
    <property type="match status" value="1"/>
</dbReference>
<dbReference type="EMBL" id="JAAGWZ010000003">
    <property type="protein sequence ID" value="NEM91974.1"/>
    <property type="molecule type" value="Genomic_DNA"/>
</dbReference>
<evidence type="ECO:0000256" key="1">
    <source>
        <dbReference type="ARBA" id="ARBA00023125"/>
    </source>
</evidence>
<dbReference type="InterPro" id="IPR009057">
    <property type="entry name" value="Homeodomain-like_sf"/>
</dbReference>
<dbReference type="PROSITE" id="PS01081">
    <property type="entry name" value="HTH_TETR_1"/>
    <property type="match status" value="1"/>
</dbReference>
<dbReference type="Pfam" id="PF00440">
    <property type="entry name" value="TetR_N"/>
    <property type="match status" value="1"/>
</dbReference>
<dbReference type="GO" id="GO:0003677">
    <property type="term" value="F:DNA binding"/>
    <property type="evidence" value="ECO:0007669"/>
    <property type="project" value="UniProtKB-UniRule"/>
</dbReference>
<organism evidence="4 5">
    <name type="scientific">Galbitalea soli</name>
    <dbReference type="NCBI Taxonomy" id="1268042"/>
    <lineage>
        <taxon>Bacteria</taxon>
        <taxon>Bacillati</taxon>
        <taxon>Actinomycetota</taxon>
        <taxon>Actinomycetes</taxon>
        <taxon>Micrococcales</taxon>
        <taxon>Microbacteriaceae</taxon>
        <taxon>Galbitalea</taxon>
    </lineage>
</organism>
<sequence>MRPSADGRDTRNARGRATVRSIEREAVRLAQLHGSAALTVDQICEAVGITQRSFFNHFDTKDDALLGWELPRLSEQRTREYLADPQVGILSGALGLVELPSELTEDPDLVHARFRLIADSPWLIERQIGRLRPLAADVAEIVELKLRSVAGPDADAQQLRSAAATITAMAASLTIRPPLGEPEIGMAGVGVAPVENAGTPLPDPAAASSGLEQLRWIWDRLI</sequence>
<dbReference type="RefSeq" id="WP_163474033.1">
    <property type="nucleotide sequence ID" value="NZ_JAAGWZ010000003.1"/>
</dbReference>
<dbReference type="Proteomes" id="UP000479756">
    <property type="component" value="Unassembled WGS sequence"/>
</dbReference>
<keyword evidence="5" id="KW-1185">Reference proteome</keyword>
<dbReference type="SUPFAM" id="SSF46689">
    <property type="entry name" value="Homeodomain-like"/>
    <property type="match status" value="1"/>
</dbReference>
<gene>
    <name evidence="4" type="ORF">G3T37_11470</name>
</gene>
<evidence type="ECO:0000313" key="4">
    <source>
        <dbReference type="EMBL" id="NEM91974.1"/>
    </source>
</evidence>
<keyword evidence="1 2" id="KW-0238">DNA-binding</keyword>
<name>A0A7C9PNX8_9MICO</name>
<comment type="caution">
    <text evidence="4">The sequence shown here is derived from an EMBL/GenBank/DDBJ whole genome shotgun (WGS) entry which is preliminary data.</text>
</comment>
<feature type="DNA-binding region" description="H-T-H motif" evidence="2">
    <location>
        <begin position="39"/>
        <end position="58"/>
    </location>
</feature>
<feature type="domain" description="HTH tetR-type" evidence="3">
    <location>
        <begin position="16"/>
        <end position="76"/>
    </location>
</feature>
<proteinExistence type="predicted"/>
<dbReference type="InterPro" id="IPR023772">
    <property type="entry name" value="DNA-bd_HTH_TetR-type_CS"/>
</dbReference>
<evidence type="ECO:0000259" key="3">
    <source>
        <dbReference type="PROSITE" id="PS50977"/>
    </source>
</evidence>
<evidence type="ECO:0000313" key="5">
    <source>
        <dbReference type="Proteomes" id="UP000479756"/>
    </source>
</evidence>
<protein>
    <submittedName>
        <fullName evidence="4">TetR/AcrR family transcriptional regulator</fullName>
    </submittedName>
</protein>
<evidence type="ECO:0000256" key="2">
    <source>
        <dbReference type="PROSITE-ProRule" id="PRU00335"/>
    </source>
</evidence>
<dbReference type="InterPro" id="IPR001647">
    <property type="entry name" value="HTH_TetR"/>
</dbReference>
<accession>A0A7C9PNX8</accession>
<dbReference type="AlphaFoldDB" id="A0A7C9PNX8"/>